<evidence type="ECO:0000259" key="9">
    <source>
        <dbReference type="Pfam" id="PF01120"/>
    </source>
</evidence>
<feature type="domain" description="Glycoside hydrolase family 29 N-terminal" evidence="9">
    <location>
        <begin position="30"/>
        <end position="427"/>
    </location>
</feature>
<dbReference type="RefSeq" id="WP_136410880.1">
    <property type="nucleotide sequence ID" value="NZ_CP039393.1"/>
</dbReference>
<organism evidence="11 12">
    <name type="scientific">Muribaculum gordoncarteri</name>
    <dbReference type="NCBI Taxonomy" id="2530390"/>
    <lineage>
        <taxon>Bacteria</taxon>
        <taxon>Pseudomonadati</taxon>
        <taxon>Bacteroidota</taxon>
        <taxon>Bacteroidia</taxon>
        <taxon>Bacteroidales</taxon>
        <taxon>Muribaculaceae</taxon>
        <taxon>Muribaculum</taxon>
    </lineage>
</organism>
<evidence type="ECO:0000256" key="8">
    <source>
        <dbReference type="SAM" id="SignalP"/>
    </source>
</evidence>
<keyword evidence="4 8" id="KW-0732">Signal</keyword>
<dbReference type="InterPro" id="IPR000933">
    <property type="entry name" value="Glyco_hydro_29"/>
</dbReference>
<sequence>MNYRKCLLAALLIPAAVLSQNYEVPVSEAQEPMMKGKYDATWESLSQYEVPEWFRDAKFGIWAHWGPQCVEGSGDWMARSMYIEGSNEYKHHVANYGHPSEVGFKDILPLFKAEKWDPDYLVGLYKKIGAKYFFALGNHHDNFDLWDSQYQEWNSKAIGPKRDLLAEWAEACRKHGLKFGVSLHADHAWSWYEPSRRYDRNGDKAGVPYDGRMTKEDGKGKWWEGLDPQNLYAQNHPDSYGSWSDGMIHRQWAWGNGVAVPTVEYCTNFYNRTLDVINRYNPDLLYFDVTGVPFYPISDAGLKIAAHFYNHNSATHPKDFSAVMFGKILNDTQKEALVWDVERGAPNNIPEKPWQTCSCIGGWHYNTDIYKNNWYKSAASVVKLLVDVVSKNGNLLLSIPLRADGTFDEKEEEIINGIGDWMAVNSECIYSTRPWHIFGEGPIAESDIAINAQGFNEGSYTVATSKEIRFTQTPKHLYAIALAWPDDNIVHIKALADGSEYHKGRIKSVELLGYGKVKFTRTTDGLAVNLPADAKRSVAPVLRIKK</sequence>
<dbReference type="EC" id="3.2.1.51" evidence="3"/>
<evidence type="ECO:0000256" key="2">
    <source>
        <dbReference type="ARBA" id="ARBA00007951"/>
    </source>
</evidence>
<dbReference type="InterPro" id="IPR013780">
    <property type="entry name" value="Glyco_hydro_b"/>
</dbReference>
<comment type="similarity">
    <text evidence="2">Belongs to the glycosyl hydrolase 29 family.</text>
</comment>
<dbReference type="GO" id="GO:0004560">
    <property type="term" value="F:alpha-L-fucosidase activity"/>
    <property type="evidence" value="ECO:0007669"/>
    <property type="project" value="InterPro"/>
</dbReference>
<dbReference type="InterPro" id="IPR017853">
    <property type="entry name" value="GH"/>
</dbReference>
<dbReference type="Proteomes" id="UP000297031">
    <property type="component" value="Chromosome"/>
</dbReference>
<proteinExistence type="inferred from homology"/>
<dbReference type="InterPro" id="IPR016286">
    <property type="entry name" value="FUC_metazoa-typ"/>
</dbReference>
<accession>A0A4P7VQB1</accession>
<dbReference type="PANTHER" id="PTHR10030:SF37">
    <property type="entry name" value="ALPHA-L-FUCOSIDASE-RELATED"/>
    <property type="match status" value="1"/>
</dbReference>
<dbReference type="SUPFAM" id="SSF51445">
    <property type="entry name" value="(Trans)glycosidases"/>
    <property type="match status" value="1"/>
</dbReference>
<evidence type="ECO:0000313" key="12">
    <source>
        <dbReference type="Proteomes" id="UP000297031"/>
    </source>
</evidence>
<feature type="chain" id="PRO_5020884679" description="alpha-L-fucosidase" evidence="8">
    <location>
        <begin position="22"/>
        <end position="546"/>
    </location>
</feature>
<dbReference type="InterPro" id="IPR031919">
    <property type="entry name" value="Fucosidase_C"/>
</dbReference>
<feature type="signal peptide" evidence="8">
    <location>
        <begin position="1"/>
        <end position="21"/>
    </location>
</feature>
<dbReference type="GO" id="GO:0006004">
    <property type="term" value="P:fucose metabolic process"/>
    <property type="evidence" value="ECO:0007669"/>
    <property type="project" value="InterPro"/>
</dbReference>
<evidence type="ECO:0000256" key="6">
    <source>
        <dbReference type="ARBA" id="ARBA00023295"/>
    </source>
</evidence>
<dbReference type="AlphaFoldDB" id="A0A4P7VQB1"/>
<name>A0A4P7VQB1_9BACT</name>
<evidence type="ECO:0000259" key="10">
    <source>
        <dbReference type="Pfam" id="PF16757"/>
    </source>
</evidence>
<dbReference type="OrthoDB" id="1389336at2"/>
<evidence type="ECO:0000313" key="11">
    <source>
        <dbReference type="EMBL" id="QCD36457.1"/>
    </source>
</evidence>
<dbReference type="Pfam" id="PF01120">
    <property type="entry name" value="Alpha_L_fucos"/>
    <property type="match status" value="1"/>
</dbReference>
<feature type="domain" description="Alpha-L-fucosidase C-terminal" evidence="10">
    <location>
        <begin position="465"/>
        <end position="544"/>
    </location>
</feature>
<dbReference type="GO" id="GO:0016139">
    <property type="term" value="P:glycoside catabolic process"/>
    <property type="evidence" value="ECO:0007669"/>
    <property type="project" value="TreeGrafter"/>
</dbReference>
<reference evidence="11 12" key="1">
    <citation type="submission" date="2019-02" db="EMBL/GenBank/DDBJ databases">
        <title>Isolation and identification of novel species under the genus Muribaculum.</title>
        <authorList>
            <person name="Miyake S."/>
            <person name="Ding Y."/>
            <person name="Low A."/>
            <person name="Soh M."/>
            <person name="Seedorf H."/>
        </authorList>
    </citation>
    <scope>NUCLEOTIDE SEQUENCE [LARGE SCALE GENOMIC DNA]</scope>
    <source>
        <strain evidence="11 12">TLL-A4</strain>
    </source>
</reference>
<dbReference type="EMBL" id="CP039393">
    <property type="protein sequence ID" value="QCD36457.1"/>
    <property type="molecule type" value="Genomic_DNA"/>
</dbReference>
<keyword evidence="6" id="KW-0326">Glycosidase</keyword>
<gene>
    <name evidence="11" type="ORF">E7746_11450</name>
</gene>
<comment type="function">
    <text evidence="1">Alpha-L-fucosidase is responsible for hydrolyzing the alpha-1,6-linked fucose joined to the reducing-end N-acetylglucosamine of the carbohydrate moieties of glycoproteins.</text>
</comment>
<dbReference type="Gene3D" id="3.20.20.80">
    <property type="entry name" value="Glycosidases"/>
    <property type="match status" value="1"/>
</dbReference>
<dbReference type="KEGG" id="mgod:E7746_11450"/>
<keyword evidence="12" id="KW-1185">Reference proteome</keyword>
<dbReference type="Gene3D" id="2.60.40.1180">
    <property type="entry name" value="Golgi alpha-mannosidase II"/>
    <property type="match status" value="1"/>
</dbReference>
<dbReference type="GO" id="GO:0005764">
    <property type="term" value="C:lysosome"/>
    <property type="evidence" value="ECO:0007669"/>
    <property type="project" value="TreeGrafter"/>
</dbReference>
<evidence type="ECO:0000256" key="1">
    <source>
        <dbReference type="ARBA" id="ARBA00004071"/>
    </source>
</evidence>
<evidence type="ECO:0000256" key="3">
    <source>
        <dbReference type="ARBA" id="ARBA00012662"/>
    </source>
</evidence>
<evidence type="ECO:0000256" key="4">
    <source>
        <dbReference type="ARBA" id="ARBA00022729"/>
    </source>
</evidence>
<dbReference type="Pfam" id="PF16757">
    <property type="entry name" value="Fucosidase_C"/>
    <property type="match status" value="1"/>
</dbReference>
<feature type="site" description="May be important for catalysis" evidence="7">
    <location>
        <position position="357"/>
    </location>
</feature>
<dbReference type="PANTHER" id="PTHR10030">
    <property type="entry name" value="ALPHA-L-FUCOSIDASE"/>
    <property type="match status" value="1"/>
</dbReference>
<evidence type="ECO:0000256" key="5">
    <source>
        <dbReference type="ARBA" id="ARBA00022801"/>
    </source>
</evidence>
<dbReference type="SMART" id="SM00812">
    <property type="entry name" value="Alpha_L_fucos"/>
    <property type="match status" value="1"/>
</dbReference>
<dbReference type="PIRSF" id="PIRSF001092">
    <property type="entry name" value="Alpha-L-fucosidase"/>
    <property type="match status" value="1"/>
</dbReference>
<keyword evidence="5" id="KW-0378">Hydrolase</keyword>
<dbReference type="InterPro" id="IPR057739">
    <property type="entry name" value="Glyco_hydro_29_N"/>
</dbReference>
<protein>
    <recommendedName>
        <fullName evidence="3">alpha-L-fucosidase</fullName>
        <ecNumber evidence="3">3.2.1.51</ecNumber>
    </recommendedName>
</protein>
<evidence type="ECO:0000256" key="7">
    <source>
        <dbReference type="PIRSR" id="PIRSR001092-1"/>
    </source>
</evidence>